<dbReference type="RefSeq" id="WP_262310126.1">
    <property type="nucleotide sequence ID" value="NZ_CP106679.1"/>
</dbReference>
<accession>A0ABY6CQB3</accession>
<dbReference type="Proteomes" id="UP001065174">
    <property type="component" value="Chromosome"/>
</dbReference>
<dbReference type="GO" id="GO:0003755">
    <property type="term" value="F:peptidyl-prolyl cis-trans isomerase activity"/>
    <property type="evidence" value="ECO:0007669"/>
    <property type="project" value="UniProtKB-EC"/>
</dbReference>
<dbReference type="InterPro" id="IPR036611">
    <property type="entry name" value="Trigger_fac_ribosome-bd_sf"/>
</dbReference>
<dbReference type="Gene3D" id="3.30.70.1050">
    <property type="entry name" value="Trigger factor ribosome-binding domain"/>
    <property type="match status" value="1"/>
</dbReference>
<protein>
    <submittedName>
        <fullName evidence="2">Trigger factor</fullName>
        <ecNumber evidence="2">5.2.1.8</ecNumber>
    </submittedName>
</protein>
<evidence type="ECO:0000259" key="1">
    <source>
        <dbReference type="Pfam" id="PF05697"/>
    </source>
</evidence>
<dbReference type="InterPro" id="IPR005215">
    <property type="entry name" value="Trig_fac"/>
</dbReference>
<dbReference type="PIRSF" id="PIRSF003095">
    <property type="entry name" value="Trigger_factor"/>
    <property type="match status" value="1"/>
</dbReference>
<dbReference type="PANTHER" id="PTHR30560">
    <property type="entry name" value="TRIGGER FACTOR CHAPERONE AND PEPTIDYL-PROLYL CIS/TRANS ISOMERASE"/>
    <property type="match status" value="1"/>
</dbReference>
<evidence type="ECO:0000313" key="3">
    <source>
        <dbReference type="Proteomes" id="UP001065174"/>
    </source>
</evidence>
<keyword evidence="2" id="KW-0413">Isomerase</keyword>
<keyword evidence="3" id="KW-1185">Reference proteome</keyword>
<reference evidence="2" key="1">
    <citation type="submission" date="2022-09" db="EMBL/GenBank/DDBJ databases">
        <title>Comparative genomics and taxonomic characterization of three novel marine species of genus Reichenbachiella exhibiting antioxidant and polysaccharide degradation activities.</title>
        <authorList>
            <person name="Muhammad N."/>
            <person name="Lee Y.-J."/>
            <person name="Ko J."/>
            <person name="Kim S.-G."/>
        </authorList>
    </citation>
    <scope>NUCLEOTIDE SEQUENCE</scope>
    <source>
        <strain evidence="2">BKB1-1</strain>
    </source>
</reference>
<dbReference type="InterPro" id="IPR037041">
    <property type="entry name" value="Trigger_fac_C_sf"/>
</dbReference>
<dbReference type="SUPFAM" id="SSF102735">
    <property type="entry name" value="Trigger factor ribosome-binding domain"/>
    <property type="match status" value="1"/>
</dbReference>
<dbReference type="NCBIfam" id="TIGR00115">
    <property type="entry name" value="tig"/>
    <property type="match status" value="1"/>
</dbReference>
<dbReference type="EMBL" id="CP106679">
    <property type="protein sequence ID" value="UXP32691.1"/>
    <property type="molecule type" value="Genomic_DNA"/>
</dbReference>
<dbReference type="PANTHER" id="PTHR30560:SF3">
    <property type="entry name" value="TRIGGER FACTOR-LIKE PROTEIN TIG, CHLOROPLASTIC"/>
    <property type="match status" value="1"/>
</dbReference>
<name>A0ABY6CQB3_9BACT</name>
<dbReference type="InterPro" id="IPR008881">
    <property type="entry name" value="Trigger_fac_ribosome-bd_bac"/>
</dbReference>
<sequence length="437" mass="50264">MDIQLDQISKTEALIKISLKEADYQPKVEEKIKEYGKKASIKGFRPGKVPMSVIRKMYGKSVLVDEINQMVSRQVMDYIKEKEIQLLGEPLPNQDKIAEQDWDTAKDFDFEYSIGMAPEFEVSVDKKVKVDTFAIKVDDKLINETLENLKNQFGDVTNPETAEEGDSLYGFIQADGEEEPAGTTLDLKEVEKKDQKNFIGKKSGDTIEFDPSKSIKNETVRAQFLGDNAESKGKITFEIKNVNRTTPAELNQELFDKVFGKDQVKTEAEFIEKVRTAISDNYTRETDGYTQLKIRDTFIDNIKIELPDEFLKRWLKVSNKDITDEQIETEYPLYTNDLRWSMIKNKIAKANDIKVENQDVVDEAKNMIRQQFGSMGMSEQMEANIDAFADNYLRAENGNNYMKLHETVFNDRIIAFIKENVTIKAKEVSAEEYREKA</sequence>
<feature type="domain" description="Trigger factor ribosome-binding bacterial" evidence="1">
    <location>
        <begin position="1"/>
        <end position="149"/>
    </location>
</feature>
<dbReference type="InterPro" id="IPR027304">
    <property type="entry name" value="Trigger_fact/SurA_dom_sf"/>
</dbReference>
<evidence type="ECO:0000313" key="2">
    <source>
        <dbReference type="EMBL" id="UXP32691.1"/>
    </source>
</evidence>
<dbReference type="Gene3D" id="1.10.3120.10">
    <property type="entry name" value="Trigger factor, C-terminal domain"/>
    <property type="match status" value="1"/>
</dbReference>
<proteinExistence type="predicted"/>
<dbReference type="Pfam" id="PF05697">
    <property type="entry name" value="Trigger_N"/>
    <property type="match status" value="1"/>
</dbReference>
<dbReference type="EC" id="5.2.1.8" evidence="2"/>
<gene>
    <name evidence="2" type="primary">tig</name>
    <name evidence="2" type="ORF">N6H18_01775</name>
</gene>
<dbReference type="SUPFAM" id="SSF109998">
    <property type="entry name" value="Triger factor/SurA peptide-binding domain-like"/>
    <property type="match status" value="1"/>
</dbReference>
<organism evidence="2 3">
    <name type="scientific">Reichenbachiella agarivorans</name>
    <dbReference type="NCBI Taxonomy" id="2979464"/>
    <lineage>
        <taxon>Bacteria</taxon>
        <taxon>Pseudomonadati</taxon>
        <taxon>Bacteroidota</taxon>
        <taxon>Cytophagia</taxon>
        <taxon>Cytophagales</taxon>
        <taxon>Reichenbachiellaceae</taxon>
        <taxon>Reichenbachiella</taxon>
    </lineage>
</organism>